<sequence>MGAGMWGFPEGSGHAPGAELVGYRVEATDGSIGRIDKHSEDVGRCYIVVDTGPWVFGHHRLIPAGVVSRIDRAREVVYLDCSQEQIKDAPDFERGRYDGDAATVRLIEQHYANWHL</sequence>
<dbReference type="EMBL" id="VAWE01000001">
    <property type="protein sequence ID" value="TLQ42495.1"/>
    <property type="molecule type" value="Genomic_DNA"/>
</dbReference>
<keyword evidence="2" id="KW-1185">Reference proteome</keyword>
<evidence type="ECO:0000313" key="1">
    <source>
        <dbReference type="EMBL" id="TLQ42495.1"/>
    </source>
</evidence>
<dbReference type="Proteomes" id="UP000305921">
    <property type="component" value="Unassembled WGS sequence"/>
</dbReference>
<dbReference type="GO" id="GO:0019684">
    <property type="term" value="P:photosynthesis, light reaction"/>
    <property type="evidence" value="ECO:0007669"/>
    <property type="project" value="InterPro"/>
</dbReference>
<dbReference type="Gene3D" id="3.90.50.10">
    <property type="entry name" value="Photosynthetic Reaction Center, subunit H, domain 2"/>
    <property type="match status" value="1"/>
</dbReference>
<gene>
    <name evidence="1" type="ORF">FEF34_04110</name>
</gene>
<dbReference type="GO" id="GO:0030077">
    <property type="term" value="C:plasma membrane light-harvesting complex"/>
    <property type="evidence" value="ECO:0007669"/>
    <property type="project" value="InterPro"/>
</dbReference>
<evidence type="ECO:0000313" key="2">
    <source>
        <dbReference type="Proteomes" id="UP000305921"/>
    </source>
</evidence>
<dbReference type="InterPro" id="IPR014747">
    <property type="entry name" value="Bac_photo_RC_H_C"/>
</dbReference>
<dbReference type="SUPFAM" id="SSF50346">
    <property type="entry name" value="PRC-barrel domain"/>
    <property type="match status" value="1"/>
</dbReference>
<dbReference type="RefSeq" id="WP_138051903.1">
    <property type="nucleotide sequence ID" value="NZ_VAWE01000001.1"/>
</dbReference>
<dbReference type="InterPro" id="IPR011033">
    <property type="entry name" value="PRC_barrel-like_sf"/>
</dbReference>
<organism evidence="1 2">
    <name type="scientific">Streptomyces marianii</name>
    <dbReference type="NCBI Taxonomy" id="1817406"/>
    <lineage>
        <taxon>Bacteria</taxon>
        <taxon>Bacillati</taxon>
        <taxon>Actinomycetota</taxon>
        <taxon>Actinomycetes</taxon>
        <taxon>Kitasatosporales</taxon>
        <taxon>Streptomycetaceae</taxon>
        <taxon>Streptomyces</taxon>
    </lineage>
</organism>
<protein>
    <submittedName>
        <fullName evidence="1">PRC-barrel domain containing protein</fullName>
    </submittedName>
</protein>
<proteinExistence type="predicted"/>
<name>A0A5R9E0E2_9ACTN</name>
<reference evidence="1 2" key="1">
    <citation type="submission" date="2019-05" db="EMBL/GenBank/DDBJ databases">
        <title>Streptomyces marianii sp. nov., a novel marine actinomycete from southern coast of India.</title>
        <authorList>
            <person name="Iniyan A.M."/>
            <person name="Wink J."/>
            <person name="Ramprasad E."/>
            <person name="Ramana C.V."/>
            <person name="Bunk B."/>
            <person name="Sproer C."/>
            <person name="Joseph F.-J.R.S."/>
            <person name="Vincent S.G.P."/>
        </authorList>
    </citation>
    <scope>NUCLEOTIDE SEQUENCE [LARGE SCALE GENOMIC DNA]</scope>
    <source>
        <strain evidence="1 2">ICN19</strain>
    </source>
</reference>
<comment type="caution">
    <text evidence="1">The sequence shown here is derived from an EMBL/GenBank/DDBJ whole genome shotgun (WGS) entry which is preliminary data.</text>
</comment>
<dbReference type="OrthoDB" id="510842at2"/>
<accession>A0A5R9E0E2</accession>
<dbReference type="AlphaFoldDB" id="A0A5R9E0E2"/>